<sequence length="203" mass="23111">MESSNSRGQRWQERRLGLLGGQAISSGGGATGGWMESSNSKGQQQQRGDSTGEGGLNLNNVVLMPDASKRRHFDGWSEAETVQSTEPNQHGDWPTVELVRLAGSVWFLKPWDLPLGFESVFEVKKAHHTMFYKHSNDRRMVILIVYMDDIILIEDDMNELEKLKAFLAREFILKDLRVLKYFLSTEFVRSRDGDMFHSSEQGD</sequence>
<evidence type="ECO:0000256" key="1">
    <source>
        <dbReference type="SAM" id="MobiDB-lite"/>
    </source>
</evidence>
<comment type="caution">
    <text evidence="3">The sequence shown here is derived from an EMBL/GenBank/DDBJ whole genome shotgun (WGS) entry which is preliminary data.</text>
</comment>
<proteinExistence type="predicted"/>
<feature type="region of interest" description="Disordered" evidence="1">
    <location>
        <begin position="1"/>
        <end position="57"/>
    </location>
</feature>
<dbReference type="Proteomes" id="UP000288805">
    <property type="component" value="Unassembled WGS sequence"/>
</dbReference>
<accession>A0A438I3D3</accession>
<dbReference type="InterPro" id="IPR013103">
    <property type="entry name" value="RVT_2"/>
</dbReference>
<evidence type="ECO:0000313" key="3">
    <source>
        <dbReference type="EMBL" id="RVW91226.1"/>
    </source>
</evidence>
<feature type="compositionally biased region" description="Polar residues" evidence="1">
    <location>
        <begin position="36"/>
        <end position="49"/>
    </location>
</feature>
<evidence type="ECO:0000259" key="2">
    <source>
        <dbReference type="Pfam" id="PF07727"/>
    </source>
</evidence>
<evidence type="ECO:0000313" key="4">
    <source>
        <dbReference type="Proteomes" id="UP000288805"/>
    </source>
</evidence>
<dbReference type="AlphaFoldDB" id="A0A438I3D3"/>
<name>A0A438I3D3_VITVI</name>
<dbReference type="EMBL" id="QGNW01000148">
    <property type="protein sequence ID" value="RVW91226.1"/>
    <property type="molecule type" value="Genomic_DNA"/>
</dbReference>
<gene>
    <name evidence="3" type="ORF">CK203_031708</name>
</gene>
<feature type="domain" description="Reverse transcriptase Ty1/copia-type" evidence="2">
    <location>
        <begin position="118"/>
        <end position="191"/>
    </location>
</feature>
<protein>
    <recommendedName>
        <fullName evidence="2">Reverse transcriptase Ty1/copia-type domain-containing protein</fullName>
    </recommendedName>
</protein>
<reference evidence="3 4" key="1">
    <citation type="journal article" date="2018" name="PLoS Genet.">
        <title>Population sequencing reveals clonal diversity and ancestral inbreeding in the grapevine cultivar Chardonnay.</title>
        <authorList>
            <person name="Roach M.J."/>
            <person name="Johnson D.L."/>
            <person name="Bohlmann J."/>
            <person name="van Vuuren H.J."/>
            <person name="Jones S.J."/>
            <person name="Pretorius I.S."/>
            <person name="Schmidt S.A."/>
            <person name="Borneman A.R."/>
        </authorList>
    </citation>
    <scope>NUCLEOTIDE SEQUENCE [LARGE SCALE GENOMIC DNA]</scope>
    <source>
        <strain evidence="4">cv. Chardonnay</strain>
        <tissue evidence="3">Leaf</tissue>
    </source>
</reference>
<organism evidence="3 4">
    <name type="scientific">Vitis vinifera</name>
    <name type="common">Grape</name>
    <dbReference type="NCBI Taxonomy" id="29760"/>
    <lineage>
        <taxon>Eukaryota</taxon>
        <taxon>Viridiplantae</taxon>
        <taxon>Streptophyta</taxon>
        <taxon>Embryophyta</taxon>
        <taxon>Tracheophyta</taxon>
        <taxon>Spermatophyta</taxon>
        <taxon>Magnoliopsida</taxon>
        <taxon>eudicotyledons</taxon>
        <taxon>Gunneridae</taxon>
        <taxon>Pentapetalae</taxon>
        <taxon>rosids</taxon>
        <taxon>Vitales</taxon>
        <taxon>Vitaceae</taxon>
        <taxon>Viteae</taxon>
        <taxon>Vitis</taxon>
    </lineage>
</organism>
<dbReference type="Pfam" id="PF07727">
    <property type="entry name" value="RVT_2"/>
    <property type="match status" value="1"/>
</dbReference>